<keyword evidence="2" id="KW-0812">Transmembrane</keyword>
<dbReference type="RefSeq" id="XP_056538921.1">
    <property type="nucleotide sequence ID" value="XM_056691215.1"/>
</dbReference>
<feature type="compositionally biased region" description="Low complexity" evidence="1">
    <location>
        <begin position="119"/>
        <end position="131"/>
    </location>
</feature>
<evidence type="ECO:0000313" key="4">
    <source>
        <dbReference type="Proteomes" id="UP001149163"/>
    </source>
</evidence>
<keyword evidence="4" id="KW-1185">Reference proteome</keyword>
<comment type="caution">
    <text evidence="3">The sequence shown here is derived from an EMBL/GenBank/DDBJ whole genome shotgun (WGS) entry which is preliminary data.</text>
</comment>
<dbReference type="Proteomes" id="UP001149163">
    <property type="component" value="Unassembled WGS sequence"/>
</dbReference>
<reference evidence="3" key="2">
    <citation type="journal article" date="2023" name="IMA Fungus">
        <title>Comparative genomic study of the Penicillium genus elucidates a diverse pangenome and 15 lateral gene transfer events.</title>
        <authorList>
            <person name="Petersen C."/>
            <person name="Sorensen T."/>
            <person name="Nielsen M.R."/>
            <person name="Sondergaard T.E."/>
            <person name="Sorensen J.L."/>
            <person name="Fitzpatrick D.A."/>
            <person name="Frisvad J.C."/>
            <person name="Nielsen K.L."/>
        </authorList>
    </citation>
    <scope>NUCLEOTIDE SEQUENCE</scope>
    <source>
        <strain evidence="3">IBT 26290</strain>
    </source>
</reference>
<name>A0A9W9HM34_9EURO</name>
<dbReference type="EMBL" id="JAPQKN010000007">
    <property type="protein sequence ID" value="KAJ5152613.1"/>
    <property type="molecule type" value="Genomic_DNA"/>
</dbReference>
<evidence type="ECO:0000256" key="1">
    <source>
        <dbReference type="SAM" id="MobiDB-lite"/>
    </source>
</evidence>
<sequence>MGREKWDGDRDPLGRDRGRIPSFFQWASFTAMVWSIALAGVAHPRECRRRRTVAEGGDEVKDSTMGWRGTLAGCDCAMASRFVLRRKEVEGDGKVRARGGAKGGGAKKRSPGGFVQTQFFSSHSARANRAADASRFDKESRGHEEWKNESEQQI</sequence>
<feature type="region of interest" description="Disordered" evidence="1">
    <location>
        <begin position="94"/>
        <end position="154"/>
    </location>
</feature>
<feature type="compositionally biased region" description="Basic and acidic residues" evidence="1">
    <location>
        <begin position="132"/>
        <end position="154"/>
    </location>
</feature>
<accession>A0A9W9HM34</accession>
<evidence type="ECO:0000313" key="3">
    <source>
        <dbReference type="EMBL" id="KAJ5152613.1"/>
    </source>
</evidence>
<feature type="transmembrane region" description="Helical" evidence="2">
    <location>
        <begin position="23"/>
        <end position="42"/>
    </location>
</feature>
<keyword evidence="2" id="KW-0472">Membrane</keyword>
<protein>
    <submittedName>
        <fullName evidence="3">Uncharacterized protein</fullName>
    </submittedName>
</protein>
<keyword evidence="2" id="KW-1133">Transmembrane helix</keyword>
<gene>
    <name evidence="3" type="ORF">N7482_009091</name>
</gene>
<evidence type="ECO:0000256" key="2">
    <source>
        <dbReference type="SAM" id="Phobius"/>
    </source>
</evidence>
<reference evidence="3" key="1">
    <citation type="submission" date="2022-11" db="EMBL/GenBank/DDBJ databases">
        <authorList>
            <person name="Petersen C."/>
        </authorList>
    </citation>
    <scope>NUCLEOTIDE SEQUENCE</scope>
    <source>
        <strain evidence="3">IBT 26290</strain>
    </source>
</reference>
<proteinExistence type="predicted"/>
<organism evidence="3 4">
    <name type="scientific">Penicillium canariense</name>
    <dbReference type="NCBI Taxonomy" id="189055"/>
    <lineage>
        <taxon>Eukaryota</taxon>
        <taxon>Fungi</taxon>
        <taxon>Dikarya</taxon>
        <taxon>Ascomycota</taxon>
        <taxon>Pezizomycotina</taxon>
        <taxon>Eurotiomycetes</taxon>
        <taxon>Eurotiomycetidae</taxon>
        <taxon>Eurotiales</taxon>
        <taxon>Aspergillaceae</taxon>
        <taxon>Penicillium</taxon>
    </lineage>
</organism>
<dbReference type="AlphaFoldDB" id="A0A9W9HM34"/>
<dbReference type="GeneID" id="81430391"/>